<dbReference type="Proteomes" id="UP001202052">
    <property type="component" value="Unassembled WGS sequence"/>
</dbReference>
<keyword evidence="3" id="KW-1185">Reference proteome</keyword>
<name>A0ABT0NY84_9ACTN</name>
<evidence type="ECO:0000256" key="1">
    <source>
        <dbReference type="SAM" id="MobiDB-lite"/>
    </source>
</evidence>
<evidence type="ECO:0000313" key="3">
    <source>
        <dbReference type="Proteomes" id="UP001202052"/>
    </source>
</evidence>
<dbReference type="EMBL" id="JAMCCK010000033">
    <property type="protein sequence ID" value="MCL3996325.1"/>
    <property type="molecule type" value="Genomic_DNA"/>
</dbReference>
<organism evidence="2 3">
    <name type="scientific">Streptomyces lavenduligriseus</name>
    <dbReference type="NCBI Taxonomy" id="67315"/>
    <lineage>
        <taxon>Bacteria</taxon>
        <taxon>Bacillati</taxon>
        <taxon>Actinomycetota</taxon>
        <taxon>Actinomycetes</taxon>
        <taxon>Kitasatosporales</taxon>
        <taxon>Streptomycetaceae</taxon>
        <taxon>Streptomyces</taxon>
    </lineage>
</organism>
<feature type="compositionally biased region" description="Basic and acidic residues" evidence="1">
    <location>
        <begin position="35"/>
        <end position="59"/>
    </location>
</feature>
<accession>A0ABT0NY84</accession>
<comment type="caution">
    <text evidence="2">The sequence shown here is derived from an EMBL/GenBank/DDBJ whole genome shotgun (WGS) entry which is preliminary data.</text>
</comment>
<reference evidence="2 3" key="1">
    <citation type="submission" date="2022-05" db="EMBL/GenBank/DDBJ databases">
        <title>Genome Resource of Streptomyces lavenduligriseus GA1-1, a Strain with Broad-Spectrum Antifungal Activity against Phytopathogenic Fungi.</title>
        <authorList>
            <person name="Qi D."/>
        </authorList>
    </citation>
    <scope>NUCLEOTIDE SEQUENCE [LARGE SCALE GENOMIC DNA]</scope>
    <source>
        <strain evidence="2 3">GA1-1</strain>
    </source>
</reference>
<gene>
    <name evidence="2" type="ORF">M4438_22895</name>
</gene>
<sequence>MAYDPTEPDAIEDIDELEAGAATEFGVEAPEGDAAEQHTDIAPDRDDPLTALDPDRGNEADLMEQARVVALDEDDYR</sequence>
<evidence type="ECO:0000313" key="2">
    <source>
        <dbReference type="EMBL" id="MCL3996325.1"/>
    </source>
</evidence>
<proteinExistence type="predicted"/>
<feature type="region of interest" description="Disordered" evidence="1">
    <location>
        <begin position="28"/>
        <end position="60"/>
    </location>
</feature>
<evidence type="ECO:0008006" key="4">
    <source>
        <dbReference type="Google" id="ProtNLM"/>
    </source>
</evidence>
<protein>
    <recommendedName>
        <fullName evidence="4">DUF5709 domain-containing protein</fullName>
    </recommendedName>
</protein>
<dbReference type="RefSeq" id="WP_249491439.1">
    <property type="nucleotide sequence ID" value="NZ_JAMCCK010000033.1"/>
</dbReference>